<proteinExistence type="predicted"/>
<evidence type="ECO:0008006" key="3">
    <source>
        <dbReference type="Google" id="ProtNLM"/>
    </source>
</evidence>
<gene>
    <name evidence="1" type="ORF">LS72_008715</name>
</gene>
<dbReference type="RefSeq" id="WP_034553536.1">
    <property type="nucleotide sequence ID" value="NZ_JRPC02000024.1"/>
</dbReference>
<dbReference type="Proteomes" id="UP000029920">
    <property type="component" value="Unassembled WGS sequence"/>
</dbReference>
<evidence type="ECO:0000313" key="1">
    <source>
        <dbReference type="EMBL" id="TLE14474.1"/>
    </source>
</evidence>
<reference evidence="1 2" key="1">
    <citation type="journal article" date="2014" name="Genome Announc.">
        <title>Draft genome sequences of eight enterohepatic helicobacter species isolated from both laboratory and wild rodents.</title>
        <authorList>
            <person name="Sheh A."/>
            <person name="Shen Z."/>
            <person name="Fox J.G."/>
        </authorList>
    </citation>
    <scope>NUCLEOTIDE SEQUENCE [LARGE SCALE GENOMIC DNA]</scope>
    <source>
        <strain evidence="1 2">MIT-03-7007</strain>
    </source>
</reference>
<dbReference type="EMBL" id="JRPC02000024">
    <property type="protein sequence ID" value="TLE14474.1"/>
    <property type="molecule type" value="Genomic_DNA"/>
</dbReference>
<accession>A0A4U8UCH0</accession>
<protein>
    <recommendedName>
        <fullName evidence="3">Head decoration protein</fullName>
    </recommendedName>
</protein>
<comment type="caution">
    <text evidence="1">The sequence shown here is derived from an EMBL/GenBank/DDBJ whole genome shotgun (WGS) entry which is preliminary data.</text>
</comment>
<keyword evidence="2" id="KW-1185">Reference proteome</keyword>
<sequence>MANPIFYSKGKTLGDLLIKTHLSINASFSEATEDNPVGLGTAVIVVAGENGGYTATKAPANEANGILLQSVNNSTDSVGVLIAGEVKESFYEDAQFDKDLRTSLLQNKIVLR</sequence>
<dbReference type="AlphaFoldDB" id="A0A4U8UCH0"/>
<evidence type="ECO:0000313" key="2">
    <source>
        <dbReference type="Proteomes" id="UP000029920"/>
    </source>
</evidence>
<organism evidence="1 2">
    <name type="scientific">Helicobacter apodemus</name>
    <dbReference type="NCBI Taxonomy" id="135569"/>
    <lineage>
        <taxon>Bacteria</taxon>
        <taxon>Pseudomonadati</taxon>
        <taxon>Campylobacterota</taxon>
        <taxon>Epsilonproteobacteria</taxon>
        <taxon>Campylobacterales</taxon>
        <taxon>Helicobacteraceae</taxon>
        <taxon>Helicobacter</taxon>
    </lineage>
</organism>
<name>A0A4U8UCH0_9HELI</name>